<dbReference type="InterPro" id="IPR050280">
    <property type="entry name" value="OMP_Chaperone_SurA"/>
</dbReference>
<dbReference type="SUPFAM" id="SSF109998">
    <property type="entry name" value="Triger factor/SurA peptide-binding domain-like"/>
    <property type="match status" value="1"/>
</dbReference>
<dbReference type="InterPro" id="IPR000297">
    <property type="entry name" value="PPIase_PpiC"/>
</dbReference>
<dbReference type="SUPFAM" id="SSF54534">
    <property type="entry name" value="FKBP-like"/>
    <property type="match status" value="1"/>
</dbReference>
<dbReference type="InterPro" id="IPR027304">
    <property type="entry name" value="Trigger_fact/SurA_dom_sf"/>
</dbReference>
<feature type="signal peptide" evidence="3">
    <location>
        <begin position="1"/>
        <end position="24"/>
    </location>
</feature>
<evidence type="ECO:0000313" key="6">
    <source>
        <dbReference type="Proteomes" id="UP000265882"/>
    </source>
</evidence>
<name>A0A3A4NQT1_ABYX5</name>
<dbReference type="PROSITE" id="PS50198">
    <property type="entry name" value="PPIC_PPIASE_2"/>
    <property type="match status" value="1"/>
</dbReference>
<accession>A0A3A4NQT1</accession>
<reference evidence="5 6" key="1">
    <citation type="journal article" date="2017" name="ISME J.">
        <title>Energy and carbon metabolisms in a deep terrestrial subsurface fluid microbial community.</title>
        <authorList>
            <person name="Momper L."/>
            <person name="Jungbluth S.P."/>
            <person name="Lee M.D."/>
            <person name="Amend J.P."/>
        </authorList>
    </citation>
    <scope>NUCLEOTIDE SEQUENCE [LARGE SCALE GENOMIC DNA]</scope>
    <source>
        <strain evidence="5">SURF_5</strain>
    </source>
</reference>
<keyword evidence="2" id="KW-0697">Rotamase</keyword>
<dbReference type="Pfam" id="PF13624">
    <property type="entry name" value="SurA_N_3"/>
    <property type="match status" value="1"/>
</dbReference>
<organism evidence="5 6">
    <name type="scientific">Abyssobacteria bacterium (strain SURF_5)</name>
    <dbReference type="NCBI Taxonomy" id="2093360"/>
    <lineage>
        <taxon>Bacteria</taxon>
        <taxon>Pseudomonadati</taxon>
        <taxon>Candidatus Hydrogenedentota</taxon>
        <taxon>Candidatus Abyssobacteria</taxon>
    </lineage>
</organism>
<evidence type="ECO:0000256" key="1">
    <source>
        <dbReference type="ARBA" id="ARBA00022729"/>
    </source>
</evidence>
<dbReference type="PANTHER" id="PTHR47637:SF1">
    <property type="entry name" value="CHAPERONE SURA"/>
    <property type="match status" value="1"/>
</dbReference>
<dbReference type="InterPro" id="IPR046357">
    <property type="entry name" value="PPIase_dom_sf"/>
</dbReference>
<gene>
    <name evidence="5" type="ORF">C4520_10290</name>
</gene>
<keyword evidence="1 3" id="KW-0732">Signal</keyword>
<dbReference type="Gene3D" id="3.10.50.40">
    <property type="match status" value="1"/>
</dbReference>
<evidence type="ECO:0000256" key="3">
    <source>
        <dbReference type="SAM" id="SignalP"/>
    </source>
</evidence>
<comment type="caution">
    <text evidence="5">The sequence shown here is derived from an EMBL/GenBank/DDBJ whole genome shotgun (WGS) entry which is preliminary data.</text>
</comment>
<dbReference type="AlphaFoldDB" id="A0A3A4NQT1"/>
<evidence type="ECO:0000259" key="4">
    <source>
        <dbReference type="PROSITE" id="PS50198"/>
    </source>
</evidence>
<evidence type="ECO:0000313" key="5">
    <source>
        <dbReference type="EMBL" id="RJP21239.1"/>
    </source>
</evidence>
<dbReference type="Pfam" id="PF00639">
    <property type="entry name" value="Rotamase"/>
    <property type="match status" value="1"/>
</dbReference>
<proteinExistence type="predicted"/>
<protein>
    <recommendedName>
        <fullName evidence="4">PpiC domain-containing protein</fullName>
    </recommendedName>
</protein>
<dbReference type="GO" id="GO:0003755">
    <property type="term" value="F:peptidyl-prolyl cis-trans isomerase activity"/>
    <property type="evidence" value="ECO:0007669"/>
    <property type="project" value="UniProtKB-KW"/>
</dbReference>
<dbReference type="PANTHER" id="PTHR47637">
    <property type="entry name" value="CHAPERONE SURA"/>
    <property type="match status" value="1"/>
</dbReference>
<dbReference type="Gene3D" id="1.10.4030.10">
    <property type="entry name" value="Porin chaperone SurA, peptide-binding domain"/>
    <property type="match status" value="1"/>
</dbReference>
<dbReference type="Proteomes" id="UP000265882">
    <property type="component" value="Unassembled WGS sequence"/>
</dbReference>
<dbReference type="EMBL" id="QZKU01000069">
    <property type="protein sequence ID" value="RJP21239.1"/>
    <property type="molecule type" value="Genomic_DNA"/>
</dbReference>
<feature type="chain" id="PRO_5043702785" description="PpiC domain-containing protein" evidence="3">
    <location>
        <begin position="25"/>
        <end position="322"/>
    </location>
</feature>
<feature type="domain" description="PpiC" evidence="4">
    <location>
        <begin position="175"/>
        <end position="276"/>
    </location>
</feature>
<evidence type="ECO:0000256" key="2">
    <source>
        <dbReference type="PROSITE-ProRule" id="PRU00278"/>
    </source>
</evidence>
<sequence>MHYSRFTGILAVCLILIPPVSASAVVVDGIAVVVNKDAILVSEINEVLMPLMQEYREKYSGKELQKRLTELRETVVNQAVETKLILQVAKEKAVTVNERDIDTRIDAVKSRFPSEEEFLKALATKGLTYREYRDQVAEQVMVQQTVQSFTSSGIDVSDNEIKDYYRDHPSEFVTESKVNLAQIFLASPREATPGTVEAIRQRAIQLHVLIEDGMDFMELASHYSEGPNVENGGLIGIVGRKEILPELEKIAFELESGEVSPVIETSYGFHILKAIEAMPAREVSFEEAKPFIEERLRETKRTEKYKQWIKELRSKAYIDVKL</sequence>
<keyword evidence="2" id="KW-0413">Isomerase</keyword>